<evidence type="ECO:0000259" key="5">
    <source>
        <dbReference type="Pfam" id="PF25973"/>
    </source>
</evidence>
<dbReference type="HOGENOM" id="CLU_018816_13_3_0"/>
<dbReference type="STRING" id="234267.Acid_4886"/>
<dbReference type="Gene3D" id="2.40.50.100">
    <property type="match status" value="1"/>
</dbReference>
<evidence type="ECO:0000256" key="2">
    <source>
        <dbReference type="ARBA" id="ARBA00022448"/>
    </source>
</evidence>
<dbReference type="KEGG" id="sus:Acid_4886"/>
<comment type="similarity">
    <text evidence="1">Belongs to the membrane fusion protein (MFP) (TC 8.A.1) family.</text>
</comment>
<proteinExistence type="inferred from homology"/>
<name>Q01WX0_SOLUE</name>
<dbReference type="Gene3D" id="1.10.287.470">
    <property type="entry name" value="Helix hairpin bin"/>
    <property type="match status" value="1"/>
</dbReference>
<keyword evidence="3" id="KW-0732">Signal</keyword>
<dbReference type="InterPro" id="IPR051909">
    <property type="entry name" value="MFP_Cation_Efflux"/>
</dbReference>
<dbReference type="EMBL" id="CP000473">
    <property type="protein sequence ID" value="ABJ85845.1"/>
    <property type="molecule type" value="Genomic_DNA"/>
</dbReference>
<dbReference type="GO" id="GO:0016020">
    <property type="term" value="C:membrane"/>
    <property type="evidence" value="ECO:0007669"/>
    <property type="project" value="InterPro"/>
</dbReference>
<dbReference type="FunFam" id="2.40.30.170:FF:000010">
    <property type="entry name" value="Efflux RND transporter periplasmic adaptor subunit"/>
    <property type="match status" value="1"/>
</dbReference>
<dbReference type="GO" id="GO:0022857">
    <property type="term" value="F:transmembrane transporter activity"/>
    <property type="evidence" value="ECO:0007669"/>
    <property type="project" value="InterPro"/>
</dbReference>
<dbReference type="Pfam" id="PF25954">
    <property type="entry name" value="Beta-barrel_RND_2"/>
    <property type="match status" value="1"/>
</dbReference>
<gene>
    <name evidence="6" type="ordered locus">Acid_4886</name>
</gene>
<evidence type="ECO:0000256" key="3">
    <source>
        <dbReference type="SAM" id="SignalP"/>
    </source>
</evidence>
<dbReference type="InterPro" id="IPR006143">
    <property type="entry name" value="RND_pump_MFP"/>
</dbReference>
<feature type="domain" description="CzcB-like barrel-sandwich hybrid" evidence="5">
    <location>
        <begin position="86"/>
        <end position="211"/>
    </location>
</feature>
<dbReference type="Gene3D" id="2.40.420.20">
    <property type="match status" value="1"/>
</dbReference>
<evidence type="ECO:0000313" key="6">
    <source>
        <dbReference type="EMBL" id="ABJ85845.1"/>
    </source>
</evidence>
<accession>Q01WX0</accession>
<dbReference type="SUPFAM" id="SSF111369">
    <property type="entry name" value="HlyD-like secretion proteins"/>
    <property type="match status" value="1"/>
</dbReference>
<dbReference type="Gene3D" id="2.40.30.170">
    <property type="match status" value="1"/>
</dbReference>
<dbReference type="eggNOG" id="COG0845">
    <property type="taxonomic scope" value="Bacteria"/>
</dbReference>
<sequence precursor="true">MKHVAFLPAGLAVALSLLLGSCARNVTAKNPQLEDPPEVEVEHEQDGVLVKVNHPEQFPMTTAKAHSSAPELSVTGVVGADIARSMPVVSLASGRIIEIRARLGDTVKKGQLLMRVQSADLAEAFSDYRQAVADEKLAVAQLARSKILFDKGAIAQKDLEVAQQTEEKADVAVETAIERLQVLGADKDHPSMVVDVLAPVSGVVTDQKVTASSGTQGLGSPDAFTISDLSRVWVVCDVFENDLSFVKLNEEAEIRLNAYPNRVLRGRISNIGAILDPNTRTAKVRVEVENPGMMRLGMFVQAKFHGSQAQVRGLLPASAIVHIHDRDWVYVASGPNTFRRVEVRSGQMIPPGRQEILSGIRPGDRVVADALQLENTADR</sequence>
<evidence type="ECO:0000256" key="1">
    <source>
        <dbReference type="ARBA" id="ARBA00009477"/>
    </source>
</evidence>
<protein>
    <submittedName>
        <fullName evidence="6">Efflux transporter, RND family, MFP subunit</fullName>
    </submittedName>
</protein>
<feature type="signal peptide" evidence="3">
    <location>
        <begin position="1"/>
        <end position="28"/>
    </location>
</feature>
<dbReference type="AlphaFoldDB" id="Q01WX0"/>
<dbReference type="PROSITE" id="PS51257">
    <property type="entry name" value="PROKAR_LIPOPROTEIN"/>
    <property type="match status" value="1"/>
</dbReference>
<dbReference type="InParanoid" id="Q01WX0"/>
<dbReference type="InterPro" id="IPR058792">
    <property type="entry name" value="Beta-barrel_RND_2"/>
</dbReference>
<keyword evidence="2" id="KW-0813">Transport</keyword>
<dbReference type="NCBIfam" id="TIGR01730">
    <property type="entry name" value="RND_mfp"/>
    <property type="match status" value="1"/>
</dbReference>
<dbReference type="PANTHER" id="PTHR30097">
    <property type="entry name" value="CATION EFFLUX SYSTEM PROTEIN CUSB"/>
    <property type="match status" value="1"/>
</dbReference>
<dbReference type="OrthoDB" id="9806939at2"/>
<feature type="chain" id="PRO_5004163384" evidence="3">
    <location>
        <begin position="29"/>
        <end position="379"/>
    </location>
</feature>
<evidence type="ECO:0000259" key="4">
    <source>
        <dbReference type="Pfam" id="PF25954"/>
    </source>
</evidence>
<dbReference type="Pfam" id="PF25973">
    <property type="entry name" value="BSH_CzcB"/>
    <property type="match status" value="1"/>
</dbReference>
<reference evidence="6" key="1">
    <citation type="submission" date="2006-10" db="EMBL/GenBank/DDBJ databases">
        <title>Complete sequence of Solibacter usitatus Ellin6076.</title>
        <authorList>
            <consortium name="US DOE Joint Genome Institute"/>
            <person name="Copeland A."/>
            <person name="Lucas S."/>
            <person name="Lapidus A."/>
            <person name="Barry K."/>
            <person name="Detter J.C."/>
            <person name="Glavina del Rio T."/>
            <person name="Hammon N."/>
            <person name="Israni S."/>
            <person name="Dalin E."/>
            <person name="Tice H."/>
            <person name="Pitluck S."/>
            <person name="Thompson L.S."/>
            <person name="Brettin T."/>
            <person name="Bruce D."/>
            <person name="Han C."/>
            <person name="Tapia R."/>
            <person name="Gilna P."/>
            <person name="Schmutz J."/>
            <person name="Larimer F."/>
            <person name="Land M."/>
            <person name="Hauser L."/>
            <person name="Kyrpides N."/>
            <person name="Mikhailova N."/>
            <person name="Janssen P.H."/>
            <person name="Kuske C.R."/>
            <person name="Richardson P."/>
        </authorList>
    </citation>
    <scope>NUCLEOTIDE SEQUENCE</scope>
    <source>
        <strain evidence="6">Ellin6076</strain>
    </source>
</reference>
<feature type="domain" description="CusB-like beta-barrel" evidence="4">
    <location>
        <begin position="231"/>
        <end position="307"/>
    </location>
</feature>
<dbReference type="InterPro" id="IPR058647">
    <property type="entry name" value="BSH_CzcB-like"/>
</dbReference>
<organism evidence="6">
    <name type="scientific">Solibacter usitatus (strain Ellin6076)</name>
    <dbReference type="NCBI Taxonomy" id="234267"/>
    <lineage>
        <taxon>Bacteria</taxon>
        <taxon>Pseudomonadati</taxon>
        <taxon>Acidobacteriota</taxon>
        <taxon>Terriglobia</taxon>
        <taxon>Bryobacterales</taxon>
        <taxon>Solibacteraceae</taxon>
        <taxon>Candidatus Solibacter</taxon>
    </lineage>
</organism>